<dbReference type="InterPro" id="IPR050229">
    <property type="entry name" value="GlpE_sulfurtransferase"/>
</dbReference>
<protein>
    <submittedName>
        <fullName evidence="2">Putative Rhodanese-like protein</fullName>
    </submittedName>
</protein>
<proteinExistence type="predicted"/>
<dbReference type="CDD" id="cd00158">
    <property type="entry name" value="RHOD"/>
    <property type="match status" value="1"/>
</dbReference>
<dbReference type="SUPFAM" id="SSF52821">
    <property type="entry name" value="Rhodanese/Cell cycle control phosphatase"/>
    <property type="match status" value="1"/>
</dbReference>
<dbReference type="InterPro" id="IPR036873">
    <property type="entry name" value="Rhodanese-like_dom_sf"/>
</dbReference>
<accession>A0A1C3RCF6</accession>
<dbReference type="PANTHER" id="PTHR43031:SF18">
    <property type="entry name" value="RHODANESE-RELATED SULFURTRANSFERASES"/>
    <property type="match status" value="1"/>
</dbReference>
<gene>
    <name evidence="2" type="ORF">MTBPR1_10198</name>
</gene>
<dbReference type="PROSITE" id="PS50206">
    <property type="entry name" value="RHODANESE_3"/>
    <property type="match status" value="1"/>
</dbReference>
<dbReference type="PANTHER" id="PTHR43031">
    <property type="entry name" value="FAD-DEPENDENT OXIDOREDUCTASE"/>
    <property type="match status" value="1"/>
</dbReference>
<dbReference type="STRING" id="1867952.MTBPR1_10198"/>
<dbReference type="EMBL" id="FLYE01000001">
    <property type="protein sequence ID" value="SCA54951.1"/>
    <property type="molecule type" value="Genomic_DNA"/>
</dbReference>
<keyword evidence="3" id="KW-1185">Reference proteome</keyword>
<evidence type="ECO:0000313" key="3">
    <source>
        <dbReference type="Proteomes" id="UP000231658"/>
    </source>
</evidence>
<dbReference type="RefSeq" id="WP_069185679.1">
    <property type="nucleotide sequence ID" value="NZ_FLYE01000001.1"/>
</dbReference>
<dbReference type="AlphaFoldDB" id="A0A1C3RCF6"/>
<dbReference type="Gene3D" id="3.40.250.10">
    <property type="entry name" value="Rhodanese-like domain"/>
    <property type="match status" value="1"/>
</dbReference>
<evidence type="ECO:0000259" key="1">
    <source>
        <dbReference type="PROSITE" id="PS50206"/>
    </source>
</evidence>
<dbReference type="OrthoDB" id="9802991at2"/>
<organism evidence="2 3">
    <name type="scientific">Candidatus Terasakiella magnetica</name>
    <dbReference type="NCBI Taxonomy" id="1867952"/>
    <lineage>
        <taxon>Bacteria</taxon>
        <taxon>Pseudomonadati</taxon>
        <taxon>Pseudomonadota</taxon>
        <taxon>Alphaproteobacteria</taxon>
        <taxon>Rhodospirillales</taxon>
        <taxon>Terasakiellaceae</taxon>
        <taxon>Terasakiella</taxon>
    </lineage>
</organism>
<dbReference type="Pfam" id="PF00581">
    <property type="entry name" value="Rhodanese"/>
    <property type="match status" value="1"/>
</dbReference>
<dbReference type="InterPro" id="IPR001763">
    <property type="entry name" value="Rhodanese-like_dom"/>
</dbReference>
<reference evidence="2 3" key="1">
    <citation type="submission" date="2016-07" db="EMBL/GenBank/DDBJ databases">
        <authorList>
            <person name="Lefevre C.T."/>
        </authorList>
    </citation>
    <scope>NUCLEOTIDE SEQUENCE [LARGE SCALE GENOMIC DNA]</scope>
    <source>
        <strain evidence="2">PR1</strain>
    </source>
</reference>
<name>A0A1C3RCF6_9PROT</name>
<dbReference type="Proteomes" id="UP000231658">
    <property type="component" value="Unassembled WGS sequence"/>
</dbReference>
<sequence>MDSPLFTSIVVIAIAFISLRMLPRLLAGVPFVDAQAVFKRMEDDENAVMIDVRTPEEFESGHALNSINVQPHEIGENIEEKRKYLDHKVYVMCLSSQRAAMAAKSMKNLGFTNVSVVKGGMKAWQKYKLPLG</sequence>
<feature type="domain" description="Rhodanese" evidence="1">
    <location>
        <begin position="43"/>
        <end position="132"/>
    </location>
</feature>
<evidence type="ECO:0000313" key="2">
    <source>
        <dbReference type="EMBL" id="SCA54951.1"/>
    </source>
</evidence>
<dbReference type="SMART" id="SM00450">
    <property type="entry name" value="RHOD"/>
    <property type="match status" value="1"/>
</dbReference>